<evidence type="ECO:0000259" key="3">
    <source>
        <dbReference type="Pfam" id="PF08336"/>
    </source>
</evidence>
<dbReference type="EMBL" id="CAQQ02051782">
    <property type="status" value="NOT_ANNOTATED_CDS"/>
    <property type="molecule type" value="Genomic_DNA"/>
</dbReference>
<dbReference type="EMBL" id="CAQQ02051781">
    <property type="status" value="NOT_ANNOTATED_CDS"/>
    <property type="molecule type" value="Genomic_DNA"/>
</dbReference>
<evidence type="ECO:0000256" key="1">
    <source>
        <dbReference type="SAM" id="Coils"/>
    </source>
</evidence>
<accession>T1H3E0</accession>
<dbReference type="AlphaFoldDB" id="T1H3E0"/>
<evidence type="ECO:0000256" key="2">
    <source>
        <dbReference type="SAM" id="SignalP"/>
    </source>
</evidence>
<dbReference type="Pfam" id="PF08336">
    <property type="entry name" value="P4Ha_N"/>
    <property type="match status" value="1"/>
</dbReference>
<dbReference type="EnsemblMetazoa" id="MESCA010765-RA">
    <property type="protein sequence ID" value="MESCA010765-PA"/>
    <property type="gene ID" value="MESCA010765"/>
</dbReference>
<keyword evidence="5" id="KW-1185">Reference proteome</keyword>
<reference evidence="5" key="1">
    <citation type="submission" date="2013-02" db="EMBL/GenBank/DDBJ databases">
        <authorList>
            <person name="Hughes D."/>
        </authorList>
    </citation>
    <scope>NUCLEOTIDE SEQUENCE</scope>
    <source>
        <strain>Durham</strain>
        <strain evidence="5">NC isolate 2 -- Noor lab</strain>
    </source>
</reference>
<organism evidence="4 5">
    <name type="scientific">Megaselia scalaris</name>
    <name type="common">Humpbacked fly</name>
    <name type="synonym">Phora scalaris</name>
    <dbReference type="NCBI Taxonomy" id="36166"/>
    <lineage>
        <taxon>Eukaryota</taxon>
        <taxon>Metazoa</taxon>
        <taxon>Ecdysozoa</taxon>
        <taxon>Arthropoda</taxon>
        <taxon>Hexapoda</taxon>
        <taxon>Insecta</taxon>
        <taxon>Pterygota</taxon>
        <taxon>Neoptera</taxon>
        <taxon>Endopterygota</taxon>
        <taxon>Diptera</taxon>
        <taxon>Brachycera</taxon>
        <taxon>Muscomorpha</taxon>
        <taxon>Platypezoidea</taxon>
        <taxon>Phoridae</taxon>
        <taxon>Megaseliini</taxon>
        <taxon>Megaselia</taxon>
    </lineage>
</organism>
<proteinExistence type="predicted"/>
<keyword evidence="2" id="KW-0732">Signal</keyword>
<sequence length="112" mass="12657">ICLLVILGFLCIQNVLSSDIFTSQVGFENLLTTEKLLLSNLEKYVETAQEKLNDINKVVESLSEQHPENLENLEDFLKLTEDVDGPKILVSKLEKESKSLSDNDNVMKFEAI</sequence>
<dbReference type="GO" id="GO:0004656">
    <property type="term" value="F:procollagen-proline 4-dioxygenase activity"/>
    <property type="evidence" value="ECO:0007669"/>
    <property type="project" value="InterPro"/>
</dbReference>
<dbReference type="Gene3D" id="6.10.140.1460">
    <property type="match status" value="1"/>
</dbReference>
<feature type="chain" id="PRO_5004577340" description="Prolyl 4-hydroxylase N-terminal domain-containing protein" evidence="2">
    <location>
        <begin position="18"/>
        <end position="112"/>
    </location>
</feature>
<feature type="signal peptide" evidence="2">
    <location>
        <begin position="1"/>
        <end position="17"/>
    </location>
</feature>
<reference evidence="4" key="2">
    <citation type="submission" date="2015-06" db="UniProtKB">
        <authorList>
            <consortium name="EnsemblMetazoa"/>
        </authorList>
    </citation>
    <scope>IDENTIFICATION</scope>
</reference>
<evidence type="ECO:0000313" key="4">
    <source>
        <dbReference type="EnsemblMetazoa" id="MESCA010765-PA"/>
    </source>
</evidence>
<evidence type="ECO:0000313" key="5">
    <source>
        <dbReference type="Proteomes" id="UP000015102"/>
    </source>
</evidence>
<dbReference type="GO" id="GO:0005783">
    <property type="term" value="C:endoplasmic reticulum"/>
    <property type="evidence" value="ECO:0007669"/>
    <property type="project" value="InterPro"/>
</dbReference>
<dbReference type="HOGENOM" id="CLU_2152068_0_0_1"/>
<dbReference type="Proteomes" id="UP000015102">
    <property type="component" value="Unassembled WGS sequence"/>
</dbReference>
<feature type="coiled-coil region" evidence="1">
    <location>
        <begin position="38"/>
        <end position="65"/>
    </location>
</feature>
<dbReference type="EMBL" id="CAQQ02051783">
    <property type="status" value="NOT_ANNOTATED_CDS"/>
    <property type="molecule type" value="Genomic_DNA"/>
</dbReference>
<dbReference type="InterPro" id="IPR013547">
    <property type="entry name" value="P4H_N"/>
</dbReference>
<feature type="domain" description="Prolyl 4-hydroxylase N-terminal" evidence="3">
    <location>
        <begin position="25"/>
        <end position="77"/>
    </location>
</feature>
<protein>
    <recommendedName>
        <fullName evidence="3">Prolyl 4-hydroxylase N-terminal domain-containing protein</fullName>
    </recommendedName>
</protein>
<name>T1H3E0_MEGSC</name>
<keyword evidence="1" id="KW-0175">Coiled coil</keyword>